<dbReference type="AlphaFoldDB" id="A0A1W9ZB86"/>
<keyword evidence="2" id="KW-1185">Reference proteome</keyword>
<protein>
    <submittedName>
        <fullName evidence="1">Uncharacterized protein</fullName>
    </submittedName>
</protein>
<gene>
    <name evidence="1" type="ORF">BST12_26605</name>
</gene>
<dbReference type="EMBL" id="MVHE01000090">
    <property type="protein sequence ID" value="ORA10579.1"/>
    <property type="molecule type" value="Genomic_DNA"/>
</dbReference>
<proteinExistence type="predicted"/>
<accession>A0A1W9ZB86</accession>
<sequence length="87" mass="8691">MGPGYGGQAGVGGVGGVGVEVDVGMQGAVSASQLIRREGAGGDGFATDKRLVHGGSVAWGADRFAERALGAKKRADFRGECSLGARR</sequence>
<name>A0A1W9ZB86_MYCAN</name>
<dbReference type="Proteomes" id="UP000192284">
    <property type="component" value="Unassembled WGS sequence"/>
</dbReference>
<organism evidence="1 2">
    <name type="scientific">Mycobacterium angelicum</name>
    <dbReference type="NCBI Taxonomy" id="470074"/>
    <lineage>
        <taxon>Bacteria</taxon>
        <taxon>Bacillati</taxon>
        <taxon>Actinomycetota</taxon>
        <taxon>Actinomycetes</taxon>
        <taxon>Mycobacteriales</taxon>
        <taxon>Mycobacteriaceae</taxon>
        <taxon>Mycobacterium</taxon>
    </lineage>
</organism>
<evidence type="ECO:0000313" key="2">
    <source>
        <dbReference type="Proteomes" id="UP000192284"/>
    </source>
</evidence>
<reference evidence="1 2" key="1">
    <citation type="submission" date="2017-02" db="EMBL/GenBank/DDBJ databases">
        <title>The new phylogeny of genus Mycobacterium.</title>
        <authorList>
            <person name="Tortoli E."/>
            <person name="Trovato A."/>
            <person name="Cirillo D.M."/>
        </authorList>
    </citation>
    <scope>NUCLEOTIDE SEQUENCE [LARGE SCALE GENOMIC DNA]</scope>
    <source>
        <strain evidence="1 2">DSM 45057</strain>
    </source>
</reference>
<evidence type="ECO:0000313" key="1">
    <source>
        <dbReference type="EMBL" id="ORA10579.1"/>
    </source>
</evidence>
<comment type="caution">
    <text evidence="1">The sequence shown here is derived from an EMBL/GenBank/DDBJ whole genome shotgun (WGS) entry which is preliminary data.</text>
</comment>